<keyword evidence="1 3" id="KW-0210">Decarboxylase</keyword>
<dbReference type="InterPro" id="IPR003382">
    <property type="entry name" value="Flavoprotein"/>
</dbReference>
<keyword evidence="3 4" id="KW-0436">Ligase</keyword>
<feature type="binding site" evidence="3">
    <location>
        <position position="286"/>
    </location>
    <ligand>
        <name>CTP</name>
        <dbReference type="ChEBI" id="CHEBI:37563"/>
    </ligand>
</feature>
<dbReference type="InterPro" id="IPR005252">
    <property type="entry name" value="CoaBC"/>
</dbReference>
<comment type="pathway">
    <text evidence="3 4">Cofactor biosynthesis; coenzyme A biosynthesis; CoA from (R)-pantothenate: step 2/5.</text>
</comment>
<dbReference type="AlphaFoldDB" id="A0A1Y0VP82"/>
<dbReference type="Gene3D" id="3.40.50.10300">
    <property type="entry name" value="CoaB-like"/>
    <property type="match status" value="1"/>
</dbReference>
<comment type="cofactor">
    <cofactor evidence="3">
        <name>FMN</name>
        <dbReference type="ChEBI" id="CHEBI:58210"/>
    </cofactor>
    <text evidence="3">Binds 1 FMN per subunit.</text>
</comment>
<comment type="function">
    <text evidence="3">Catalyzes two sequential steps in the biosynthesis of coenzyme A. In the first step cysteine is conjugated to 4'-phosphopantothenate to form 4-phosphopantothenoylcysteine. In the second step the latter compound is decarboxylated to form 4'-phosphopantotheine.</text>
</comment>
<dbReference type="PANTHER" id="PTHR14359:SF6">
    <property type="entry name" value="PHOSPHOPANTOTHENOYLCYSTEINE DECARBOXYLASE"/>
    <property type="match status" value="1"/>
</dbReference>
<evidence type="ECO:0000313" key="8">
    <source>
        <dbReference type="Proteomes" id="UP000196118"/>
    </source>
</evidence>
<dbReference type="NCBIfam" id="TIGR00521">
    <property type="entry name" value="coaBC_dfp"/>
    <property type="match status" value="1"/>
</dbReference>
<dbReference type="InterPro" id="IPR007085">
    <property type="entry name" value="DNA/pantothenate-metab_flavo_C"/>
</dbReference>
<feature type="binding site" evidence="3">
    <location>
        <position position="276"/>
    </location>
    <ligand>
        <name>CTP</name>
        <dbReference type="ChEBI" id="CHEBI:37563"/>
    </ligand>
</feature>
<dbReference type="UniPathway" id="UPA00241">
    <property type="reaction ID" value="UER00353"/>
</dbReference>
<feature type="region of interest" description="Phosphopantothenate--cysteine ligase" evidence="3">
    <location>
        <begin position="186"/>
        <end position="397"/>
    </location>
</feature>
<dbReference type="Gene3D" id="3.40.50.1950">
    <property type="entry name" value="Flavin prenyltransferase-like"/>
    <property type="match status" value="1"/>
</dbReference>
<dbReference type="EMBL" id="CP021474">
    <property type="protein sequence ID" value="ARW19970.1"/>
    <property type="molecule type" value="Genomic_DNA"/>
</dbReference>
<comment type="function">
    <text evidence="4">Catalyzes two steps in the biosynthesis of coenzyme A. In the first step cysteine is conjugated to 4'-phosphopantothenate to form 4-phosphopantothenoylcysteine, in the latter compound is decarboxylated to form 4'-phosphopantotheine.</text>
</comment>
<dbReference type="Proteomes" id="UP000196118">
    <property type="component" value="Chromosome"/>
</dbReference>
<dbReference type="PANTHER" id="PTHR14359">
    <property type="entry name" value="HOMO-OLIGOMERIC FLAVIN CONTAINING CYS DECARBOXYLASE FAMILY"/>
    <property type="match status" value="1"/>
</dbReference>
<proteinExistence type="inferred from homology"/>
<evidence type="ECO:0000256" key="2">
    <source>
        <dbReference type="ARBA" id="ARBA00023239"/>
    </source>
</evidence>
<reference evidence="7 8" key="1">
    <citation type="submission" date="2017-05" db="EMBL/GenBank/DDBJ databases">
        <title>Genome sequence of Pediococcus pentosaceus strain SRCM100892.</title>
        <authorList>
            <person name="Cho S.H."/>
        </authorList>
    </citation>
    <scope>NUCLEOTIDE SEQUENCE [LARGE SCALE GENOMIC DNA]</scope>
    <source>
        <strain evidence="7 8">SRCM100892</strain>
    </source>
</reference>
<feature type="binding site" evidence="3">
    <location>
        <begin position="304"/>
        <end position="307"/>
    </location>
    <ligand>
        <name>CTP</name>
        <dbReference type="ChEBI" id="CHEBI:37563"/>
    </ligand>
</feature>
<comment type="caution">
    <text evidence="3">Lacks conserved residue(s) required for the propagation of feature annotation.</text>
</comment>
<dbReference type="Pfam" id="PF04127">
    <property type="entry name" value="DFP"/>
    <property type="match status" value="1"/>
</dbReference>
<accession>A0A1Y0VP82</accession>
<feature type="binding site" evidence="3">
    <location>
        <position position="340"/>
    </location>
    <ligand>
        <name>CTP</name>
        <dbReference type="ChEBI" id="CHEBI:37563"/>
    </ligand>
</feature>
<evidence type="ECO:0000313" key="7">
    <source>
        <dbReference type="EMBL" id="ARW19970.1"/>
    </source>
</evidence>
<evidence type="ECO:0000256" key="4">
    <source>
        <dbReference type="RuleBase" id="RU364078"/>
    </source>
</evidence>
<name>A0A1Y0VP82_PEDPE</name>
<feature type="binding site" evidence="3">
    <location>
        <position position="336"/>
    </location>
    <ligand>
        <name>CTP</name>
        <dbReference type="ChEBI" id="CHEBI:37563"/>
    </ligand>
</feature>
<comment type="similarity">
    <text evidence="3 4">In the N-terminal section; belongs to the HFCD (homo-oligomeric flavin containing Cys decarboxylase) superfamily.</text>
</comment>
<dbReference type="GO" id="GO:0071513">
    <property type="term" value="C:phosphopantothenoylcysteine decarboxylase complex"/>
    <property type="evidence" value="ECO:0007669"/>
    <property type="project" value="TreeGrafter"/>
</dbReference>
<feature type="domain" description="DNA/pantothenate metabolism flavoprotein C-terminal" evidence="6">
    <location>
        <begin position="182"/>
        <end position="393"/>
    </location>
</feature>
<evidence type="ECO:0000259" key="6">
    <source>
        <dbReference type="Pfam" id="PF04127"/>
    </source>
</evidence>
<dbReference type="Pfam" id="PF02441">
    <property type="entry name" value="Flavoprotein"/>
    <property type="match status" value="1"/>
</dbReference>
<gene>
    <name evidence="3" type="primary">coaBC</name>
    <name evidence="7" type="ORF">S100892_01398</name>
</gene>
<dbReference type="GO" id="GO:0004633">
    <property type="term" value="F:phosphopantothenoylcysteine decarboxylase activity"/>
    <property type="evidence" value="ECO:0007669"/>
    <property type="project" value="UniProtKB-UniRule"/>
</dbReference>
<dbReference type="InterPro" id="IPR036551">
    <property type="entry name" value="Flavin_trans-like"/>
</dbReference>
<comment type="catalytic activity">
    <reaction evidence="3 4">
        <text>N-[(R)-4-phosphopantothenoyl]-L-cysteine + H(+) = (R)-4'-phosphopantetheine + CO2</text>
        <dbReference type="Rhea" id="RHEA:16793"/>
        <dbReference type="ChEBI" id="CHEBI:15378"/>
        <dbReference type="ChEBI" id="CHEBI:16526"/>
        <dbReference type="ChEBI" id="CHEBI:59458"/>
        <dbReference type="ChEBI" id="CHEBI:61723"/>
        <dbReference type="EC" id="4.1.1.36"/>
    </reaction>
</comment>
<keyword evidence="3 4" id="KW-0288">FMN</keyword>
<comment type="cofactor">
    <cofactor evidence="3">
        <name>Mg(2+)</name>
        <dbReference type="ChEBI" id="CHEBI:18420"/>
    </cofactor>
</comment>
<keyword evidence="3 4" id="KW-0285">Flavoprotein</keyword>
<dbReference type="SUPFAM" id="SSF102645">
    <property type="entry name" value="CoaB-like"/>
    <property type="match status" value="1"/>
</dbReference>
<organism evidence="7 8">
    <name type="scientific">Pediococcus pentosaceus</name>
    <dbReference type="NCBI Taxonomy" id="1255"/>
    <lineage>
        <taxon>Bacteria</taxon>
        <taxon>Bacillati</taxon>
        <taxon>Bacillota</taxon>
        <taxon>Bacilli</taxon>
        <taxon>Lactobacillales</taxon>
        <taxon>Lactobacillaceae</taxon>
        <taxon>Pediococcus</taxon>
    </lineage>
</organism>
<evidence type="ECO:0000256" key="1">
    <source>
        <dbReference type="ARBA" id="ARBA00022793"/>
    </source>
</evidence>
<dbReference type="RefSeq" id="WP_094104579.1">
    <property type="nucleotide sequence ID" value="NZ_CP159489.1"/>
</dbReference>
<dbReference type="SUPFAM" id="SSF52507">
    <property type="entry name" value="Homo-oligomeric flavin-containing Cys decarboxylases, HFCD"/>
    <property type="match status" value="1"/>
</dbReference>
<comment type="catalytic activity">
    <reaction evidence="3 4">
        <text>(R)-4'-phosphopantothenate + L-cysteine + CTP = N-[(R)-4-phosphopantothenoyl]-L-cysteine + CMP + diphosphate + H(+)</text>
        <dbReference type="Rhea" id="RHEA:19397"/>
        <dbReference type="ChEBI" id="CHEBI:10986"/>
        <dbReference type="ChEBI" id="CHEBI:15378"/>
        <dbReference type="ChEBI" id="CHEBI:33019"/>
        <dbReference type="ChEBI" id="CHEBI:35235"/>
        <dbReference type="ChEBI" id="CHEBI:37563"/>
        <dbReference type="ChEBI" id="CHEBI:59458"/>
        <dbReference type="ChEBI" id="CHEBI:60377"/>
        <dbReference type="EC" id="6.3.2.5"/>
    </reaction>
</comment>
<keyword evidence="2 3" id="KW-0456">Lyase</keyword>
<dbReference type="GO" id="GO:0004632">
    <property type="term" value="F:phosphopantothenate--cysteine ligase activity"/>
    <property type="evidence" value="ECO:0007669"/>
    <property type="project" value="UniProtKB-UniRule"/>
</dbReference>
<keyword evidence="3" id="KW-0511">Multifunctional enzyme</keyword>
<dbReference type="GO" id="GO:0010181">
    <property type="term" value="F:FMN binding"/>
    <property type="evidence" value="ECO:0007669"/>
    <property type="project" value="UniProtKB-UniRule"/>
</dbReference>
<evidence type="ECO:0000256" key="3">
    <source>
        <dbReference type="HAMAP-Rule" id="MF_02225"/>
    </source>
</evidence>
<keyword evidence="3" id="KW-0460">Magnesium</keyword>
<feature type="region of interest" description="Phosphopantothenoylcysteine decarboxylase" evidence="3">
    <location>
        <begin position="1"/>
        <end position="185"/>
    </location>
</feature>
<comment type="pathway">
    <text evidence="3 4">Cofactor biosynthesis; coenzyme A biosynthesis; CoA from (R)-pantothenate: step 3/5.</text>
</comment>
<dbReference type="GO" id="GO:0015941">
    <property type="term" value="P:pantothenate catabolic process"/>
    <property type="evidence" value="ECO:0007669"/>
    <property type="project" value="InterPro"/>
</dbReference>
<dbReference type="InterPro" id="IPR035929">
    <property type="entry name" value="CoaB-like_sf"/>
</dbReference>
<dbReference type="HAMAP" id="MF_02225">
    <property type="entry name" value="CoaBC"/>
    <property type="match status" value="1"/>
</dbReference>
<dbReference type="EC" id="4.1.1.36" evidence="3"/>
<dbReference type="EC" id="6.3.2.5" evidence="3"/>
<evidence type="ECO:0000259" key="5">
    <source>
        <dbReference type="Pfam" id="PF02441"/>
    </source>
</evidence>
<dbReference type="GO" id="GO:0046872">
    <property type="term" value="F:metal ion binding"/>
    <property type="evidence" value="ECO:0007669"/>
    <property type="project" value="UniProtKB-KW"/>
</dbReference>
<protein>
    <recommendedName>
        <fullName evidence="3">Coenzyme A biosynthesis bifunctional protein CoaBC</fullName>
    </recommendedName>
    <alternativeName>
        <fullName evidence="3">DNA/pantothenate metabolism flavoprotein</fullName>
    </alternativeName>
    <alternativeName>
        <fullName evidence="3">Phosphopantothenoylcysteine synthetase/decarboxylase</fullName>
        <shortName evidence="3">PPCS-PPCDC</shortName>
    </alternativeName>
    <domain>
        <recommendedName>
            <fullName evidence="3">Phosphopantothenoylcysteine decarboxylase</fullName>
            <shortName evidence="3">PPC decarboxylase</shortName>
            <shortName evidence="3">PPC-DC</shortName>
            <ecNumber evidence="3">4.1.1.36</ecNumber>
        </recommendedName>
        <alternativeName>
            <fullName evidence="3">CoaC</fullName>
        </alternativeName>
    </domain>
    <domain>
        <recommendedName>
            <fullName evidence="3">Phosphopantothenate--cysteine ligase</fullName>
            <ecNumber evidence="3">6.3.2.5</ecNumber>
        </recommendedName>
        <alternativeName>
            <fullName evidence="3">CoaB</fullName>
        </alternativeName>
        <alternativeName>
            <fullName evidence="3">Phosphopantothenoylcysteine synthetase</fullName>
            <shortName evidence="3">PPC synthetase</shortName>
            <shortName evidence="3">PPC-S</shortName>
        </alternativeName>
    </domain>
</protein>
<feature type="binding site" evidence="3">
    <location>
        <position position="322"/>
    </location>
    <ligand>
        <name>CTP</name>
        <dbReference type="ChEBI" id="CHEBI:37563"/>
    </ligand>
</feature>
<keyword evidence="3" id="KW-0479">Metal-binding</keyword>
<feature type="domain" description="Flavoprotein" evidence="5">
    <location>
        <begin position="1"/>
        <end position="143"/>
    </location>
</feature>
<comment type="similarity">
    <text evidence="3 4">In the C-terminal section; belongs to the PPC synthetase family.</text>
</comment>
<dbReference type="GO" id="GO:0015937">
    <property type="term" value="P:coenzyme A biosynthetic process"/>
    <property type="evidence" value="ECO:0007669"/>
    <property type="project" value="UniProtKB-UniRule"/>
</dbReference>
<sequence>MKILFVITGGIAEYKVVEAVRFQIKSGNQVKVVMTQMAKKFVTPLTFATLTNDLVYDDFEINTENPVAHVALADWADKIVIAPATANFIGKMANGIADDFASTVVIASTTTKLLLPAMNVNMWNNPAVQRNIEQLKVDGVVVLEPAVGELAEGYSGKGRFPDAEIVNAFISTPLEKRENLFKGTHIVVTAGGTREAIDPVRYIGNESSGKMGFALAQVAERLGAQVTLISGPTNLVLPAKSSIQRINIKSVADLQAALDTAVQDADILIMAAAVSDYRVAKIADHKMKKDDFNGELEIKLIENPDILATLKRPDSLRYVVGFAAETNDLIENAQRKILKKNLNMIVANDVGNPQIGFESNQNAVTILRPHQANIELKKNDKSIIAEQILKLIDQEIN</sequence>